<evidence type="ECO:0000313" key="14">
    <source>
        <dbReference type="Proteomes" id="UP000663829"/>
    </source>
</evidence>
<evidence type="ECO:0000259" key="9">
    <source>
        <dbReference type="SMART" id="SM01328"/>
    </source>
</evidence>
<evidence type="ECO:0000256" key="1">
    <source>
        <dbReference type="ARBA" id="ARBA00004167"/>
    </source>
</evidence>
<organism evidence="11 14">
    <name type="scientific">Didymodactylos carnosus</name>
    <dbReference type="NCBI Taxonomy" id="1234261"/>
    <lineage>
        <taxon>Eukaryota</taxon>
        <taxon>Metazoa</taxon>
        <taxon>Spiralia</taxon>
        <taxon>Gnathifera</taxon>
        <taxon>Rotifera</taxon>
        <taxon>Eurotatoria</taxon>
        <taxon>Bdelloidea</taxon>
        <taxon>Philodinida</taxon>
        <taxon>Philodinidae</taxon>
        <taxon>Didymodactylos</taxon>
    </lineage>
</organism>
<evidence type="ECO:0000256" key="2">
    <source>
        <dbReference type="ARBA" id="ARBA00022692"/>
    </source>
</evidence>
<comment type="caution">
    <text evidence="11">The sequence shown here is derived from an EMBL/GenBank/DDBJ whole genome shotgun (WGS) entry which is preliminary data.</text>
</comment>
<keyword evidence="6" id="KW-1133">Transmembrane helix</keyword>
<dbReference type="AlphaFoldDB" id="A0A813UAG7"/>
<feature type="domain" description="3CxxC-type" evidence="9">
    <location>
        <begin position="206"/>
        <end position="319"/>
    </location>
</feature>
<name>A0A813UAG7_9BILA</name>
<dbReference type="SMART" id="SM01328">
    <property type="entry name" value="zf-3CxxC"/>
    <property type="match status" value="1"/>
</dbReference>
<accession>A0A813UAG7</accession>
<dbReference type="InterPro" id="IPR026096">
    <property type="entry name" value="R-trans_p"/>
</dbReference>
<dbReference type="Proteomes" id="UP000681722">
    <property type="component" value="Unassembled WGS sequence"/>
</dbReference>
<keyword evidence="2" id="KW-0812">Transmembrane</keyword>
<dbReference type="GO" id="GO:0008270">
    <property type="term" value="F:zinc ion binding"/>
    <property type="evidence" value="ECO:0007669"/>
    <property type="project" value="UniProtKB-KW"/>
</dbReference>
<dbReference type="EMBL" id="CAJNOK010000150">
    <property type="protein sequence ID" value="CAF0732858.1"/>
    <property type="molecule type" value="Genomic_DNA"/>
</dbReference>
<gene>
    <name evidence="11" type="ORF">GPM918_LOCUS4674</name>
    <name evidence="10" type="ORF">OVA965_LOCUS932</name>
    <name evidence="13" type="ORF">SRO942_LOCUS4675</name>
    <name evidence="12" type="ORF">TMI583_LOCUS933</name>
</gene>
<dbReference type="Proteomes" id="UP000663829">
    <property type="component" value="Unassembled WGS sequence"/>
</dbReference>
<evidence type="ECO:0000256" key="3">
    <source>
        <dbReference type="ARBA" id="ARBA00022723"/>
    </source>
</evidence>
<dbReference type="GO" id="GO:0051205">
    <property type="term" value="P:protein insertion into membrane"/>
    <property type="evidence" value="ECO:0007669"/>
    <property type="project" value="TreeGrafter"/>
</dbReference>
<feature type="compositionally biased region" description="Basic and acidic residues" evidence="8">
    <location>
        <begin position="50"/>
        <end position="60"/>
    </location>
</feature>
<dbReference type="Proteomes" id="UP000682733">
    <property type="component" value="Unassembled WGS sequence"/>
</dbReference>
<dbReference type="Pfam" id="PF13695">
    <property type="entry name" value="Zn_ribbon_3CxxC"/>
    <property type="match status" value="1"/>
</dbReference>
<evidence type="ECO:0000313" key="11">
    <source>
        <dbReference type="EMBL" id="CAF0823546.1"/>
    </source>
</evidence>
<dbReference type="OrthoDB" id="8121437at2759"/>
<keyword evidence="14" id="KW-1185">Reference proteome</keyword>
<evidence type="ECO:0000256" key="4">
    <source>
        <dbReference type="ARBA" id="ARBA00022771"/>
    </source>
</evidence>
<evidence type="ECO:0000256" key="8">
    <source>
        <dbReference type="SAM" id="MobiDB-lite"/>
    </source>
</evidence>
<keyword evidence="7" id="KW-0472">Membrane</keyword>
<evidence type="ECO:0000313" key="12">
    <source>
        <dbReference type="EMBL" id="CAF3508791.1"/>
    </source>
</evidence>
<feature type="region of interest" description="Disordered" evidence="8">
    <location>
        <begin position="30"/>
        <end position="60"/>
    </location>
</feature>
<keyword evidence="4" id="KW-0863">Zinc-finger</keyword>
<evidence type="ECO:0000256" key="6">
    <source>
        <dbReference type="ARBA" id="ARBA00022989"/>
    </source>
</evidence>
<proteinExistence type="predicted"/>
<evidence type="ECO:0000256" key="7">
    <source>
        <dbReference type="ARBA" id="ARBA00023136"/>
    </source>
</evidence>
<keyword evidence="5" id="KW-0862">Zinc</keyword>
<comment type="subcellular location">
    <subcellularLocation>
        <location evidence="1">Membrane</location>
        <topology evidence="1">Single-pass membrane protein</topology>
    </subcellularLocation>
</comment>
<evidence type="ECO:0000256" key="5">
    <source>
        <dbReference type="ARBA" id="ARBA00022833"/>
    </source>
</evidence>
<dbReference type="PANTHER" id="PTHR14402:SF10">
    <property type="entry name" value="3CXXC-TYPE DOMAIN-CONTAINING PROTEIN"/>
    <property type="match status" value="1"/>
</dbReference>
<dbReference type="EMBL" id="CAJNOQ010000640">
    <property type="protein sequence ID" value="CAF0823546.1"/>
    <property type="molecule type" value="Genomic_DNA"/>
</dbReference>
<evidence type="ECO:0000313" key="13">
    <source>
        <dbReference type="EMBL" id="CAF3610172.1"/>
    </source>
</evidence>
<sequence>MVGQCNIDTNPTLLRQKSVGETVVVSEMAPDDKAELLQRSKSSYNSDGHSNSDKKTDTHSKLNDHRNMVASAEYIHSPSDSDSGIDDARGADSDNIVQFIEPQYQQQYTSPKSENAENFDINNFSSMTCEQHAGITAIINDAELAASIKDIDKKDFCDNTATVFHGEFARLILARTLKYGVEYGDYRLMLYDQGLNVIYDCKKVDNAKAQFKCTKCSYAWTSMRARCLFYITQPQVGIIALQLCNQICSKCQQTVQPLWYIDEVCRVMKNLAATVFKIYFQNEYADFMATNSSNDSTRQRKGAMKTTHRTLLCDACRLGVCFPQNTKNLYHY</sequence>
<dbReference type="PANTHER" id="PTHR14402">
    <property type="entry name" value="RECEPTOR TRANSPORTING PROTEIN"/>
    <property type="match status" value="1"/>
</dbReference>
<evidence type="ECO:0000313" key="10">
    <source>
        <dbReference type="EMBL" id="CAF0732858.1"/>
    </source>
</evidence>
<dbReference type="Proteomes" id="UP000677228">
    <property type="component" value="Unassembled WGS sequence"/>
</dbReference>
<dbReference type="GO" id="GO:0006612">
    <property type="term" value="P:protein targeting to membrane"/>
    <property type="evidence" value="ECO:0007669"/>
    <property type="project" value="TreeGrafter"/>
</dbReference>
<dbReference type="GO" id="GO:0016020">
    <property type="term" value="C:membrane"/>
    <property type="evidence" value="ECO:0007669"/>
    <property type="project" value="UniProtKB-SubCell"/>
</dbReference>
<dbReference type="GO" id="GO:0031849">
    <property type="term" value="F:olfactory receptor binding"/>
    <property type="evidence" value="ECO:0007669"/>
    <property type="project" value="TreeGrafter"/>
</dbReference>
<dbReference type="EMBL" id="CAJOBC010000640">
    <property type="protein sequence ID" value="CAF3610172.1"/>
    <property type="molecule type" value="Genomic_DNA"/>
</dbReference>
<dbReference type="EMBL" id="CAJOBA010000150">
    <property type="protein sequence ID" value="CAF3508791.1"/>
    <property type="molecule type" value="Genomic_DNA"/>
</dbReference>
<feature type="compositionally biased region" description="Polar residues" evidence="8">
    <location>
        <begin position="39"/>
        <end position="49"/>
    </location>
</feature>
<keyword evidence="3" id="KW-0479">Metal-binding</keyword>
<reference evidence="11" key="1">
    <citation type="submission" date="2021-02" db="EMBL/GenBank/DDBJ databases">
        <authorList>
            <person name="Nowell W R."/>
        </authorList>
    </citation>
    <scope>NUCLEOTIDE SEQUENCE</scope>
</reference>
<protein>
    <recommendedName>
        <fullName evidence="9">3CxxC-type domain-containing protein</fullName>
    </recommendedName>
</protein>
<dbReference type="InterPro" id="IPR027377">
    <property type="entry name" value="ZAR1/RTP1-5-like_Znf-3CxxC"/>
</dbReference>